<organism evidence="2 3">
    <name type="scientific">Popillia japonica</name>
    <name type="common">Japanese beetle</name>
    <dbReference type="NCBI Taxonomy" id="7064"/>
    <lineage>
        <taxon>Eukaryota</taxon>
        <taxon>Metazoa</taxon>
        <taxon>Ecdysozoa</taxon>
        <taxon>Arthropoda</taxon>
        <taxon>Hexapoda</taxon>
        <taxon>Insecta</taxon>
        <taxon>Pterygota</taxon>
        <taxon>Neoptera</taxon>
        <taxon>Endopterygota</taxon>
        <taxon>Coleoptera</taxon>
        <taxon>Polyphaga</taxon>
        <taxon>Scarabaeiformia</taxon>
        <taxon>Scarabaeidae</taxon>
        <taxon>Rutelinae</taxon>
        <taxon>Popillia</taxon>
    </lineage>
</organism>
<evidence type="ECO:0000313" key="2">
    <source>
        <dbReference type="EMBL" id="KAK9730776.1"/>
    </source>
</evidence>
<gene>
    <name evidence="2" type="ORF">QE152_g14234</name>
</gene>
<protein>
    <submittedName>
        <fullName evidence="2">Uncharacterized protein</fullName>
    </submittedName>
</protein>
<reference evidence="2 3" key="1">
    <citation type="journal article" date="2024" name="BMC Genomics">
        <title>De novo assembly and annotation of Popillia japonica's genome with initial clues to its potential as an invasive pest.</title>
        <authorList>
            <person name="Cucini C."/>
            <person name="Boschi S."/>
            <person name="Funari R."/>
            <person name="Cardaioli E."/>
            <person name="Iannotti N."/>
            <person name="Marturano G."/>
            <person name="Paoli F."/>
            <person name="Bruttini M."/>
            <person name="Carapelli A."/>
            <person name="Frati F."/>
            <person name="Nardi F."/>
        </authorList>
    </citation>
    <scope>NUCLEOTIDE SEQUENCE [LARGE SCALE GENOMIC DNA]</scope>
    <source>
        <strain evidence="2">DMR45628</strain>
    </source>
</reference>
<feature type="compositionally biased region" description="Basic and acidic residues" evidence="1">
    <location>
        <begin position="49"/>
        <end position="65"/>
    </location>
</feature>
<feature type="compositionally biased region" description="Acidic residues" evidence="1">
    <location>
        <begin position="12"/>
        <end position="21"/>
    </location>
</feature>
<feature type="region of interest" description="Disordered" evidence="1">
    <location>
        <begin position="47"/>
        <end position="73"/>
    </location>
</feature>
<accession>A0AAW1LA48</accession>
<keyword evidence="3" id="KW-1185">Reference proteome</keyword>
<dbReference type="AlphaFoldDB" id="A0AAW1LA48"/>
<evidence type="ECO:0000313" key="3">
    <source>
        <dbReference type="Proteomes" id="UP001458880"/>
    </source>
</evidence>
<name>A0AAW1LA48_POPJA</name>
<feature type="region of interest" description="Disordered" evidence="1">
    <location>
        <begin position="1"/>
        <end position="24"/>
    </location>
</feature>
<feature type="region of interest" description="Disordered" evidence="1">
    <location>
        <begin position="90"/>
        <end position="127"/>
    </location>
</feature>
<sequence length="127" mass="14386">MDLVLLPPQDGQDTDLDDAPSDGEGKCNIRDIGKRVLKQPMQVVVVGGEDEKRVEQADKERHNEESSDSDDIPLARLFGIKTVANRKAWNTAKAKKPMQRPTLQRQRNPCRGRQTGTKKYYIVTKKK</sequence>
<comment type="caution">
    <text evidence="2">The sequence shown here is derived from an EMBL/GenBank/DDBJ whole genome shotgun (WGS) entry which is preliminary data.</text>
</comment>
<proteinExistence type="predicted"/>
<evidence type="ECO:0000256" key="1">
    <source>
        <dbReference type="SAM" id="MobiDB-lite"/>
    </source>
</evidence>
<dbReference type="Proteomes" id="UP001458880">
    <property type="component" value="Unassembled WGS sequence"/>
</dbReference>
<dbReference type="EMBL" id="JASPKY010000142">
    <property type="protein sequence ID" value="KAK9730776.1"/>
    <property type="molecule type" value="Genomic_DNA"/>
</dbReference>